<evidence type="ECO:0000313" key="1">
    <source>
        <dbReference type="EMBL" id="ADW72629.1"/>
    </source>
</evidence>
<reference evidence="2 4" key="3">
    <citation type="submission" date="2024-09" db="EMBL/GenBank/DDBJ databases">
        <title>Genomes of Rahnella.</title>
        <authorList>
            <person name="Mnguni F.C."/>
            <person name="Shin G.Y."/>
            <person name="Coutinho T."/>
        </authorList>
    </citation>
    <scope>NUCLEOTIDE SEQUENCE [LARGE SCALE GENOMIC DNA]</scope>
    <source>
        <strain evidence="2 4">20WA0057</strain>
    </source>
</reference>
<evidence type="ECO:0000313" key="3">
    <source>
        <dbReference type="Proteomes" id="UP000007257"/>
    </source>
</evidence>
<accession>A0A0H3F6T7</accession>
<dbReference type="OrthoDB" id="8821151at2"/>
<evidence type="ECO:0000313" key="2">
    <source>
        <dbReference type="EMBL" id="MFD3224279.1"/>
    </source>
</evidence>
<sequence>MMHSAPRLQTSHRVFLLPFMMLLMIVVLSGCGDKEPAQRKAFIDFLQSRILDKPVLAVPQLTEAQKKEFGDYTKDYAIITGFHHQMNIELDSSLVPVFAGMNGVNSVSNLLEQRDDLKKMADSSERWKEKIVLLKTQADTQHAALKQPEDLKKVYDQVYEKTIVKPSAVTEQVFDLLPQVLNLIVAKADFIKSQGKNVTITGNRLQFANQKQLDKYNAIQQQLVPLNAQLMQLSRQMQQMVR</sequence>
<dbReference type="Proteomes" id="UP001598201">
    <property type="component" value="Unassembled WGS sequence"/>
</dbReference>
<dbReference type="AlphaFoldDB" id="A0A0H3F6T7"/>
<dbReference type="Pfam" id="PF11254">
    <property type="entry name" value="DUF3053"/>
    <property type="match status" value="1"/>
</dbReference>
<reference evidence="3" key="1">
    <citation type="submission" date="2011-01" db="EMBL/GenBank/DDBJ databases">
        <title>Complete sequence of chromosome of Rahnella sp. Y9602.</title>
        <authorList>
            <consortium name="US DOE Joint Genome Institute"/>
            <person name="Lucas S."/>
            <person name="Copeland A."/>
            <person name="Lapidus A."/>
            <person name="Cheng J.-F."/>
            <person name="Goodwin L."/>
            <person name="Pitluck S."/>
            <person name="Lu M."/>
            <person name="Detter J.C."/>
            <person name="Han C."/>
            <person name="Tapia R."/>
            <person name="Land M."/>
            <person name="Hauser L."/>
            <person name="Kyrpides N."/>
            <person name="Ivanova N."/>
            <person name="Ovchinnikova G."/>
            <person name="Pagani I."/>
            <person name="Sobecky P.A."/>
            <person name="Martinez R.J."/>
            <person name="Woyke T."/>
        </authorList>
    </citation>
    <scope>NUCLEOTIDE SEQUENCE [LARGE SCALE GENOMIC DNA]</scope>
    <source>
        <strain evidence="3">Y9602</strain>
    </source>
</reference>
<dbReference type="Proteomes" id="UP000007257">
    <property type="component" value="Chromosome"/>
</dbReference>
<name>A0A0H3F6T7_RAHSY</name>
<dbReference type="RefSeq" id="WP_013574334.1">
    <property type="nucleotide sequence ID" value="NC_015061.1"/>
</dbReference>
<organism evidence="1 3">
    <name type="scientific">Rahnella sp. (strain Y9602)</name>
    <dbReference type="NCBI Taxonomy" id="2703885"/>
    <lineage>
        <taxon>Bacteria</taxon>
        <taxon>Pseudomonadati</taxon>
        <taxon>Pseudomonadota</taxon>
        <taxon>Gammaproteobacteria</taxon>
        <taxon>Enterobacterales</taxon>
        <taxon>Yersiniaceae</taxon>
        <taxon>Rahnella</taxon>
    </lineage>
</organism>
<dbReference type="GeneID" id="95418293"/>
<reference evidence="1 3" key="2">
    <citation type="journal article" date="2012" name="J. Bacteriol.">
        <title>Complete Genome Sequence of Rahnella sp. Strain Y9602, a Gammaproteobacterium Isolate from Metal- and Radionuclide-Contaminated Soil.</title>
        <authorList>
            <person name="Martinez R.J."/>
            <person name="Bruce D."/>
            <person name="Detter C."/>
            <person name="Goodwin L.A."/>
            <person name="Han J."/>
            <person name="Han C.S."/>
            <person name="Held B."/>
            <person name="Land M.L."/>
            <person name="Mikhailova N."/>
            <person name="Nolan M."/>
            <person name="Pennacchio L."/>
            <person name="Pitluck S."/>
            <person name="Tapia R."/>
            <person name="Woyke T."/>
            <person name="Sobecky P.A."/>
        </authorList>
    </citation>
    <scope>NUCLEOTIDE SEQUENCE [LARGE SCALE GENOMIC DNA]</scope>
    <source>
        <strain evidence="1 3">Y9602</strain>
    </source>
</reference>
<proteinExistence type="predicted"/>
<protein>
    <submittedName>
        <fullName evidence="1">Conserved uncharacterized protein YiaF</fullName>
    </submittedName>
    <submittedName>
        <fullName evidence="2">DUF3053 domain-containing protein</fullName>
    </submittedName>
</protein>
<keyword evidence="4" id="KW-1185">Reference proteome</keyword>
<gene>
    <name evidence="1" type="ordered locus">Rahaq_1006</name>
    <name evidence="2" type="ORF">ACFPK4_12105</name>
</gene>
<dbReference type="EMBL" id="JBHUCJ010000025">
    <property type="protein sequence ID" value="MFD3224279.1"/>
    <property type="molecule type" value="Genomic_DNA"/>
</dbReference>
<dbReference type="eggNOG" id="ENOG502ZFGR">
    <property type="taxonomic scope" value="Bacteria"/>
</dbReference>
<dbReference type="PROSITE" id="PS51257">
    <property type="entry name" value="PROKAR_LIPOPROTEIN"/>
    <property type="match status" value="1"/>
</dbReference>
<dbReference type="EMBL" id="CP002505">
    <property type="protein sequence ID" value="ADW72629.1"/>
    <property type="molecule type" value="Genomic_DNA"/>
</dbReference>
<dbReference type="InterPro" id="IPR021413">
    <property type="entry name" value="DUF3053"/>
</dbReference>
<evidence type="ECO:0000313" key="4">
    <source>
        <dbReference type="Proteomes" id="UP001598201"/>
    </source>
</evidence>
<dbReference type="KEGG" id="rah:Rahaq_1006"/>
<dbReference type="HOGENOM" id="CLU_086363_1_0_6"/>